<keyword evidence="5" id="KW-1185">Reference proteome</keyword>
<gene>
    <name evidence="4" type="ORF">EZ437_04545</name>
</gene>
<dbReference type="AlphaFoldDB" id="A0A4R0NUR8"/>
<evidence type="ECO:0000259" key="3">
    <source>
        <dbReference type="PROSITE" id="PS51910"/>
    </source>
</evidence>
<dbReference type="PANTHER" id="PTHR11177">
    <property type="entry name" value="CHITINASE"/>
    <property type="match status" value="1"/>
</dbReference>
<evidence type="ECO:0000256" key="1">
    <source>
        <dbReference type="ARBA" id="ARBA00000822"/>
    </source>
</evidence>
<dbReference type="GO" id="GO:0005975">
    <property type="term" value="P:carbohydrate metabolic process"/>
    <property type="evidence" value="ECO:0007669"/>
    <property type="project" value="InterPro"/>
</dbReference>
<comment type="catalytic activity">
    <reaction evidence="1">
        <text>Random endo-hydrolysis of N-acetyl-beta-D-glucosaminide (1-&gt;4)-beta-linkages in chitin and chitodextrins.</text>
        <dbReference type="EC" id="3.2.1.14"/>
    </reaction>
</comment>
<dbReference type="Pfam" id="PF00704">
    <property type="entry name" value="Glyco_hydro_18"/>
    <property type="match status" value="1"/>
</dbReference>
<dbReference type="PROSITE" id="PS51910">
    <property type="entry name" value="GH18_2"/>
    <property type="match status" value="1"/>
</dbReference>
<reference evidence="4 5" key="1">
    <citation type="submission" date="2019-02" db="EMBL/GenBank/DDBJ databases">
        <title>Pedobacter sp. RP-1-14 sp. nov., isolated from Arctic soil.</title>
        <authorList>
            <person name="Dahal R.H."/>
        </authorList>
    </citation>
    <scope>NUCLEOTIDE SEQUENCE [LARGE SCALE GENOMIC DNA]</scope>
    <source>
        <strain evidence="4 5">RP-1-14</strain>
    </source>
</reference>
<accession>A0A4R0NUR8</accession>
<proteinExistence type="predicted"/>
<evidence type="ECO:0000313" key="5">
    <source>
        <dbReference type="Proteomes" id="UP000293347"/>
    </source>
</evidence>
<dbReference type="SUPFAM" id="SSF51445">
    <property type="entry name" value="(Trans)glycosidases"/>
    <property type="match status" value="1"/>
</dbReference>
<comment type="caution">
    <text evidence="4">The sequence shown here is derived from an EMBL/GenBank/DDBJ whole genome shotgun (WGS) entry which is preliminary data.</text>
</comment>
<dbReference type="InterPro" id="IPR017853">
    <property type="entry name" value="GH"/>
</dbReference>
<dbReference type="GO" id="GO:0008843">
    <property type="term" value="F:endochitinase activity"/>
    <property type="evidence" value="ECO:0007669"/>
    <property type="project" value="UniProtKB-EC"/>
</dbReference>
<dbReference type="GO" id="GO:0008061">
    <property type="term" value="F:chitin binding"/>
    <property type="evidence" value="ECO:0007669"/>
    <property type="project" value="InterPro"/>
</dbReference>
<dbReference type="RefSeq" id="WP_131593669.1">
    <property type="nucleotide sequence ID" value="NZ_SJSL01000001.1"/>
</dbReference>
<dbReference type="SMART" id="SM00636">
    <property type="entry name" value="Glyco_18"/>
    <property type="match status" value="1"/>
</dbReference>
<feature type="domain" description="GH18" evidence="3">
    <location>
        <begin position="131"/>
        <end position="450"/>
    </location>
</feature>
<evidence type="ECO:0000313" key="4">
    <source>
        <dbReference type="EMBL" id="TCD03245.1"/>
    </source>
</evidence>
<dbReference type="InterPro" id="IPR011583">
    <property type="entry name" value="Chitinase_II/V-like_cat"/>
</dbReference>
<evidence type="ECO:0000256" key="2">
    <source>
        <dbReference type="ARBA" id="ARBA00012729"/>
    </source>
</evidence>
<dbReference type="GO" id="GO:0005576">
    <property type="term" value="C:extracellular region"/>
    <property type="evidence" value="ECO:0007669"/>
    <property type="project" value="TreeGrafter"/>
</dbReference>
<dbReference type="PANTHER" id="PTHR11177:SF317">
    <property type="entry name" value="CHITINASE 12-RELATED"/>
    <property type="match status" value="1"/>
</dbReference>
<protein>
    <recommendedName>
        <fullName evidence="2">chitinase</fullName>
        <ecNumber evidence="2">3.2.1.14</ecNumber>
    </recommendedName>
</protein>
<dbReference type="InterPro" id="IPR001223">
    <property type="entry name" value="Glyco_hydro18_cat"/>
</dbReference>
<sequence length="450" mass="48953">MKNIKYLMVCFFLLAVVVGCKKGQEADFDENFHPRIIDNGAVFTSPSRIIFEGQSAIYSRLTFSPKPLEKTKISWKVNDVEVSTDTAFTFTPTSGGEFVVKVEATYNGQTATRISKVLVSPATYTPKSSAFVVMPYLSENGVAANINWAIVSHVAFNGARILPDGGVDFSKGNLNQNIDEIVARGHINKTPVLLGVSGRLSGVDGWALYNSVDFGTVISSPAKRATLVATLAAYVTARKLDGIDVMMTDLSNDNYSISAKSAQSVGPFIAELKAALPANSIVTATVTTNYMHWEYTSLLHADWVNVHAFETGANVGPGAPVGQQSPFWFMNDAATLWVNKGYPKNKLVLGIPAFGLRYNELDANGNNASWGSYDYIAYKDIIATSKDPQIHTKEYDATIAKGVYFNGIPLVTEKANYIKTNGFKGAYIWAGDYDAADSKSLIKTIYDILK</sequence>
<dbReference type="EMBL" id="SJSL01000001">
    <property type="protein sequence ID" value="TCD03245.1"/>
    <property type="molecule type" value="Genomic_DNA"/>
</dbReference>
<dbReference type="GO" id="GO:0006032">
    <property type="term" value="P:chitin catabolic process"/>
    <property type="evidence" value="ECO:0007669"/>
    <property type="project" value="TreeGrafter"/>
</dbReference>
<dbReference type="Gene3D" id="3.40.5.30">
    <property type="entry name" value="(Trans)glycosidases - domain 2"/>
    <property type="match status" value="1"/>
</dbReference>
<organism evidence="4 5">
    <name type="scientific">Pedobacter psychroterrae</name>
    <dbReference type="NCBI Taxonomy" id="2530453"/>
    <lineage>
        <taxon>Bacteria</taxon>
        <taxon>Pseudomonadati</taxon>
        <taxon>Bacteroidota</taxon>
        <taxon>Sphingobacteriia</taxon>
        <taxon>Sphingobacteriales</taxon>
        <taxon>Sphingobacteriaceae</taxon>
        <taxon>Pedobacter</taxon>
    </lineage>
</organism>
<dbReference type="InterPro" id="IPR050314">
    <property type="entry name" value="Glycosyl_Hydrlase_18"/>
</dbReference>
<name>A0A4R0NUR8_9SPHI</name>
<dbReference type="Proteomes" id="UP000293347">
    <property type="component" value="Unassembled WGS sequence"/>
</dbReference>
<dbReference type="Gene3D" id="3.20.20.80">
    <property type="entry name" value="Glycosidases"/>
    <property type="match status" value="1"/>
</dbReference>
<dbReference type="OrthoDB" id="973993at2"/>
<dbReference type="EC" id="3.2.1.14" evidence="2"/>
<dbReference type="PROSITE" id="PS51257">
    <property type="entry name" value="PROKAR_LIPOPROTEIN"/>
    <property type="match status" value="1"/>
</dbReference>